<evidence type="ECO:0000313" key="3">
    <source>
        <dbReference type="Proteomes" id="UP001634394"/>
    </source>
</evidence>
<organism evidence="2 3">
    <name type="scientific">Sinanodonta woodiana</name>
    <name type="common">Chinese pond mussel</name>
    <name type="synonym">Anodonta woodiana</name>
    <dbReference type="NCBI Taxonomy" id="1069815"/>
    <lineage>
        <taxon>Eukaryota</taxon>
        <taxon>Metazoa</taxon>
        <taxon>Spiralia</taxon>
        <taxon>Lophotrochozoa</taxon>
        <taxon>Mollusca</taxon>
        <taxon>Bivalvia</taxon>
        <taxon>Autobranchia</taxon>
        <taxon>Heteroconchia</taxon>
        <taxon>Palaeoheterodonta</taxon>
        <taxon>Unionida</taxon>
        <taxon>Unionoidea</taxon>
        <taxon>Unionidae</taxon>
        <taxon>Unioninae</taxon>
        <taxon>Sinanodonta</taxon>
    </lineage>
</organism>
<dbReference type="InterPro" id="IPR032675">
    <property type="entry name" value="LRR_dom_sf"/>
</dbReference>
<feature type="chain" id="PRO_5044750839" evidence="1">
    <location>
        <begin position="23"/>
        <end position="281"/>
    </location>
</feature>
<keyword evidence="3" id="KW-1185">Reference proteome</keyword>
<gene>
    <name evidence="2" type="ORF">ACJMK2_002742</name>
</gene>
<dbReference type="SUPFAM" id="SSF52058">
    <property type="entry name" value="L domain-like"/>
    <property type="match status" value="1"/>
</dbReference>
<dbReference type="Gene3D" id="3.80.10.10">
    <property type="entry name" value="Ribonuclease Inhibitor"/>
    <property type="match status" value="1"/>
</dbReference>
<comment type="caution">
    <text evidence="2">The sequence shown here is derived from an EMBL/GenBank/DDBJ whole genome shotgun (WGS) entry which is preliminary data.</text>
</comment>
<feature type="signal peptide" evidence="1">
    <location>
        <begin position="1"/>
        <end position="22"/>
    </location>
</feature>
<dbReference type="AlphaFoldDB" id="A0ABD3XXY7"/>
<dbReference type="Proteomes" id="UP001634394">
    <property type="component" value="Unassembled WGS sequence"/>
</dbReference>
<dbReference type="EMBL" id="JBJQND010000001">
    <property type="protein sequence ID" value="KAL3890460.1"/>
    <property type="molecule type" value="Genomic_DNA"/>
</dbReference>
<sequence>MFKALCCIVLIIGCFPTIEMDAQECPYGCKCMVDEIGGKISVLCETIDRSSMSDYFPFPNILPNNTRAFLFRGTKEAHVFDESVISFADLTWEHVEEMTLQGICYFQLNQTRLSGLPRMKVLRLTHDTLDNILHPEAFLLTPNLSIKSVVAALTDSLPKLKYLDLCNLQTALSEPLLLDREFAKAIERKNLTTLNVSSSKLSYIDDGLTSSSIRYLNLSNTYKELDISQISLVLKPIGSNTFERTWKCSLFLLSLKRLIANNMITNAPIYFHDYRLRIRCE</sequence>
<accession>A0ABD3XXY7</accession>
<evidence type="ECO:0000256" key="1">
    <source>
        <dbReference type="SAM" id="SignalP"/>
    </source>
</evidence>
<evidence type="ECO:0000313" key="2">
    <source>
        <dbReference type="EMBL" id="KAL3890460.1"/>
    </source>
</evidence>
<name>A0ABD3XXY7_SINWO</name>
<protein>
    <submittedName>
        <fullName evidence="2">Uncharacterized protein</fullName>
    </submittedName>
</protein>
<proteinExistence type="predicted"/>
<reference evidence="2 3" key="1">
    <citation type="submission" date="2024-11" db="EMBL/GenBank/DDBJ databases">
        <title>Chromosome-level genome assembly of the freshwater bivalve Anodonta woodiana.</title>
        <authorList>
            <person name="Chen X."/>
        </authorList>
    </citation>
    <scope>NUCLEOTIDE SEQUENCE [LARGE SCALE GENOMIC DNA]</scope>
    <source>
        <strain evidence="2">MN2024</strain>
        <tissue evidence="2">Gills</tissue>
    </source>
</reference>
<keyword evidence="1" id="KW-0732">Signal</keyword>